<dbReference type="Proteomes" id="UP000615446">
    <property type="component" value="Unassembled WGS sequence"/>
</dbReference>
<name>A0A8H3L7U6_9GLOM</name>
<feature type="compositionally biased region" description="Basic and acidic residues" evidence="1">
    <location>
        <begin position="918"/>
        <end position="934"/>
    </location>
</feature>
<dbReference type="EMBL" id="BLAL01000050">
    <property type="protein sequence ID" value="GES80581.1"/>
    <property type="molecule type" value="Genomic_DNA"/>
</dbReference>
<feature type="compositionally biased region" description="Polar residues" evidence="1">
    <location>
        <begin position="628"/>
        <end position="637"/>
    </location>
</feature>
<feature type="compositionally biased region" description="Polar residues" evidence="1">
    <location>
        <begin position="731"/>
        <end position="755"/>
    </location>
</feature>
<feature type="compositionally biased region" description="Polar residues" evidence="1">
    <location>
        <begin position="942"/>
        <end position="951"/>
    </location>
</feature>
<feature type="compositionally biased region" description="Low complexity" evidence="1">
    <location>
        <begin position="179"/>
        <end position="192"/>
    </location>
</feature>
<organism evidence="2 3">
    <name type="scientific">Rhizophagus clarus</name>
    <dbReference type="NCBI Taxonomy" id="94130"/>
    <lineage>
        <taxon>Eukaryota</taxon>
        <taxon>Fungi</taxon>
        <taxon>Fungi incertae sedis</taxon>
        <taxon>Mucoromycota</taxon>
        <taxon>Glomeromycotina</taxon>
        <taxon>Glomeromycetes</taxon>
        <taxon>Glomerales</taxon>
        <taxon>Glomeraceae</taxon>
        <taxon>Rhizophagus</taxon>
    </lineage>
</organism>
<feature type="compositionally biased region" description="Basic and acidic residues" evidence="1">
    <location>
        <begin position="560"/>
        <end position="582"/>
    </location>
</feature>
<gene>
    <name evidence="2" type="ORF">RCL2_000785200</name>
</gene>
<dbReference type="AlphaFoldDB" id="A0A8H3L7U6"/>
<evidence type="ECO:0000313" key="3">
    <source>
        <dbReference type="Proteomes" id="UP000615446"/>
    </source>
</evidence>
<comment type="caution">
    <text evidence="2">The sequence shown here is derived from an EMBL/GenBank/DDBJ whole genome shotgun (WGS) entry which is preliminary data.</text>
</comment>
<feature type="region of interest" description="Disordered" evidence="1">
    <location>
        <begin position="165"/>
        <end position="229"/>
    </location>
</feature>
<feature type="region of interest" description="Disordered" evidence="1">
    <location>
        <begin position="885"/>
        <end position="982"/>
    </location>
</feature>
<feature type="compositionally biased region" description="Low complexity" evidence="1">
    <location>
        <begin position="885"/>
        <end position="900"/>
    </location>
</feature>
<feature type="region of interest" description="Disordered" evidence="1">
    <location>
        <begin position="540"/>
        <end position="755"/>
    </location>
</feature>
<reference evidence="2" key="1">
    <citation type="submission" date="2019-10" db="EMBL/GenBank/DDBJ databases">
        <title>Conservation and host-specific expression of non-tandemly repeated heterogenous ribosome RNA gene in arbuscular mycorrhizal fungi.</title>
        <authorList>
            <person name="Maeda T."/>
            <person name="Kobayashi Y."/>
            <person name="Nakagawa T."/>
            <person name="Ezawa T."/>
            <person name="Yamaguchi K."/>
            <person name="Bino T."/>
            <person name="Nishimoto Y."/>
            <person name="Shigenobu S."/>
            <person name="Kawaguchi M."/>
        </authorList>
    </citation>
    <scope>NUCLEOTIDE SEQUENCE</scope>
    <source>
        <strain evidence="2">HR1</strain>
    </source>
</reference>
<evidence type="ECO:0000256" key="1">
    <source>
        <dbReference type="SAM" id="MobiDB-lite"/>
    </source>
</evidence>
<feature type="compositionally biased region" description="Polar residues" evidence="1">
    <location>
        <begin position="650"/>
        <end position="659"/>
    </location>
</feature>
<evidence type="ECO:0000313" key="2">
    <source>
        <dbReference type="EMBL" id="GES80581.1"/>
    </source>
</evidence>
<protein>
    <submittedName>
        <fullName evidence="2">Uncharacterized protein</fullName>
    </submittedName>
</protein>
<accession>A0A8H3L7U6</accession>
<proteinExistence type="predicted"/>
<feature type="compositionally biased region" description="Basic residues" evidence="1">
    <location>
        <begin position="548"/>
        <end position="557"/>
    </location>
</feature>
<feature type="compositionally biased region" description="Polar residues" evidence="1">
    <location>
        <begin position="293"/>
        <end position="314"/>
    </location>
</feature>
<sequence>MYPPLRLNYTRFLVSPQENKLCLIFGSEFILRLFLFSLSFWGKKIHKKFSIQPFFPYFFEKKRSPTGYFTIFETVVTQPHLHIKQLWSSFTGQPQDLNMSEPDINYSRPTSSLRHRNDDVVVDQKVPSMISPTSAKRYATYELNWNNLDYSNDLDQVTNSAQAARWSLPNSPPPPTHPPLTTTTTNNPTTLSQEKKQPRHSKVRKSISPIIINTRKSDKNENEPQSPFGGITVTTVKVVEILHSPTEKDDDFNDLKFQQRHSRHEHLNEDPVGIITSEHSKERKMSKQRITLPPSSNSIPRLPLPSSQNKSGSNNEKKNQDSIILNQKKRSTIINSQKVKGNKNLKKPEMIIPKEMAFIDPRLLAINKSLIRTPSLTISNRNRKSIKRGGSFYKKKLPPKDLEFGSTSNPIYSNDPTDMEADLPPIKHQIFPWLPGPPKPPQLLHASLVPLPRVNRVAIDHDSHNIKNNTLDNNFTSVNLKRKSKLNSNRRLSRVNSQRRRTSIIEPDPNRASLVFRRQILEESLMMSFGGTMMGGVQQQPTLISKQPIRRKTKKGSNAKLEDREIRRERRRKERLEKRLAKEAQNFSSDNNHQIEGKNIKNENNVKGLYMGPQPPPRKQSQDKPIISSLQKPKNNALSLLSSPPDRRLVNSNVNSSLEHSTDEPPPFPTHLARSTPFFEHTSNKERSKRKQQPFSPLTGQPISSPISPISNNSPSNSESKELIDDDVSQHETINSDETSSIHQLPSPNLTPNKSQKIGKNILGLFNKQTTKDPTSPPISQISSPILHPTHLSLQSPPITPITLSSSTPPQSPPLSPRTLKIPQQLLGKSRRGIENGIGNPVIQNQEKKKKMEQFEALIANSEISSSKKPISGKIKALTTAITTVASSATSSASSSINTSFEKRKKSADGTPYHTPRHSSESYKSEGKESEKKNGPRRGSSDRSSLTNSLADSVRYNTDERSELGPSDDGVIRVTLTPEVCR</sequence>
<dbReference type="OrthoDB" id="2440192at2759"/>
<feature type="compositionally biased region" description="Low complexity" evidence="1">
    <location>
        <begin position="702"/>
        <end position="718"/>
    </location>
</feature>
<feature type="region of interest" description="Disordered" evidence="1">
    <location>
        <begin position="261"/>
        <end position="341"/>
    </location>
</feature>